<dbReference type="PANTHER" id="PTHR31500">
    <property type="entry name" value="AT-HOOK MOTIF NUCLEAR-LOCALIZED PROTEIN 9"/>
    <property type="match status" value="1"/>
</dbReference>
<gene>
    <name evidence="9" type="primary">LOC107027312</name>
</gene>
<evidence type="ECO:0000313" key="8">
    <source>
        <dbReference type="Proteomes" id="UP000694930"/>
    </source>
</evidence>
<feature type="domain" description="PPC" evidence="7">
    <location>
        <begin position="182"/>
        <end position="324"/>
    </location>
</feature>
<keyword evidence="3 5" id="KW-0238">DNA-binding</keyword>
<dbReference type="InterPro" id="IPR039605">
    <property type="entry name" value="AHL"/>
</dbReference>
<feature type="compositionally biased region" description="Basic residues" evidence="6">
    <location>
        <begin position="115"/>
        <end position="124"/>
    </location>
</feature>
<evidence type="ECO:0000256" key="4">
    <source>
        <dbReference type="ARBA" id="ARBA00023163"/>
    </source>
</evidence>
<evidence type="ECO:0000256" key="3">
    <source>
        <dbReference type="ARBA" id="ARBA00023125"/>
    </source>
</evidence>
<feature type="compositionally biased region" description="Pro residues" evidence="6">
    <location>
        <begin position="32"/>
        <end position="42"/>
    </location>
</feature>
<sequence length="385" mass="39458">MDSEESPFAHHPSQFQLPPLPPLSHGTMGVEPPTPPPPPPQFQPIQQDQLNQFVMPLTVVPLPPEHQLSFQFPFNSVPDQNPNPIFVDDGSSGAAAAGAGAGAAAGAVSGAVAGAKKKRGRPRKNKTDGNNVSGVSATQIPVNQANSGVGGVNEAGSSSGNPSSKKVRGRPPGKKTKKEALGTVGYGFTPYVMPVHTGDDIASKIVNFSLQGPPVVCVLTATGVVSNVTLRQAVQGGDTVTYEGRFNIISLGGSFSLSEINGNRTRTGGIGVALSGPDGRVLGGIISGMLIAATPGQLVLGTFTPEKENRVFEAPSSTPPTNVVNVGAPVAETNAPSPGASSKSVDENVGSPLINEAGPFGDAAQTMHNEPQPMHGMSTYWDQGM</sequence>
<dbReference type="PROSITE" id="PS51742">
    <property type="entry name" value="PPC"/>
    <property type="match status" value="1"/>
</dbReference>
<protein>
    <recommendedName>
        <fullName evidence="5">AT-hook motif nuclear-localized protein</fullName>
    </recommendedName>
</protein>
<dbReference type="SUPFAM" id="SSF117856">
    <property type="entry name" value="AF0104/ALDC/Ptd012-like"/>
    <property type="match status" value="1"/>
</dbReference>
<evidence type="ECO:0000313" key="9">
    <source>
        <dbReference type="RefSeq" id="XP_015083973.1"/>
    </source>
</evidence>
<dbReference type="Pfam" id="PF03479">
    <property type="entry name" value="PCC"/>
    <property type="match status" value="1"/>
</dbReference>
<comment type="function">
    <text evidence="1 5">Transcription factor that specifically binds AT-rich DNA sequences related to the nuclear matrix attachment regions (MARs).</text>
</comment>
<feature type="compositionally biased region" description="Polar residues" evidence="6">
    <location>
        <begin position="155"/>
        <end position="164"/>
    </location>
</feature>
<feature type="region of interest" description="Disordered" evidence="6">
    <location>
        <begin position="1"/>
        <end position="48"/>
    </location>
</feature>
<evidence type="ECO:0000259" key="7">
    <source>
        <dbReference type="PROSITE" id="PS51742"/>
    </source>
</evidence>
<comment type="subcellular location">
    <subcellularLocation>
        <location evidence="5">Nucleus</location>
    </subcellularLocation>
</comment>
<name>A0ABM1HDN2_SOLPN</name>
<evidence type="ECO:0000256" key="1">
    <source>
        <dbReference type="ARBA" id="ARBA00003687"/>
    </source>
</evidence>
<evidence type="ECO:0000256" key="2">
    <source>
        <dbReference type="ARBA" id="ARBA00023015"/>
    </source>
</evidence>
<feature type="region of interest" description="Disordered" evidence="6">
    <location>
        <begin position="112"/>
        <end position="178"/>
    </location>
</feature>
<evidence type="ECO:0000256" key="6">
    <source>
        <dbReference type="SAM" id="MobiDB-lite"/>
    </source>
</evidence>
<dbReference type="CDD" id="cd11378">
    <property type="entry name" value="DUF296"/>
    <property type="match status" value="1"/>
</dbReference>
<dbReference type="RefSeq" id="XP_015083973.1">
    <property type="nucleotide sequence ID" value="XM_015228487.2"/>
</dbReference>
<organism evidence="8 9">
    <name type="scientific">Solanum pennellii</name>
    <name type="common">Tomato</name>
    <name type="synonym">Lycopersicon pennellii</name>
    <dbReference type="NCBI Taxonomy" id="28526"/>
    <lineage>
        <taxon>Eukaryota</taxon>
        <taxon>Viridiplantae</taxon>
        <taxon>Streptophyta</taxon>
        <taxon>Embryophyta</taxon>
        <taxon>Tracheophyta</taxon>
        <taxon>Spermatophyta</taxon>
        <taxon>Magnoliopsida</taxon>
        <taxon>eudicotyledons</taxon>
        <taxon>Gunneridae</taxon>
        <taxon>Pentapetalae</taxon>
        <taxon>asterids</taxon>
        <taxon>lamiids</taxon>
        <taxon>Solanales</taxon>
        <taxon>Solanaceae</taxon>
        <taxon>Solanoideae</taxon>
        <taxon>Solaneae</taxon>
        <taxon>Solanum</taxon>
        <taxon>Solanum subgen. Lycopersicon</taxon>
    </lineage>
</organism>
<reference evidence="9" key="2">
    <citation type="submission" date="2025-08" db="UniProtKB">
        <authorList>
            <consortium name="RefSeq"/>
        </authorList>
    </citation>
    <scope>IDENTIFICATION</scope>
</reference>
<dbReference type="Proteomes" id="UP000694930">
    <property type="component" value="Chromosome 8"/>
</dbReference>
<feature type="compositionally biased region" description="Basic residues" evidence="6">
    <location>
        <begin position="165"/>
        <end position="177"/>
    </location>
</feature>
<dbReference type="GeneID" id="107027312"/>
<keyword evidence="2 5" id="KW-0805">Transcription regulation</keyword>
<reference evidence="8" key="1">
    <citation type="journal article" date="2014" name="Nat. Genet.">
        <title>The genome of the stress-tolerant wild tomato species Solanum pennellii.</title>
        <authorList>
            <person name="Bolger A."/>
            <person name="Scossa F."/>
            <person name="Bolger M.E."/>
            <person name="Lanz C."/>
            <person name="Maumus F."/>
            <person name="Tohge T."/>
            <person name="Quesneville H."/>
            <person name="Alseekh S."/>
            <person name="Sorensen I."/>
            <person name="Lichtenstein G."/>
            <person name="Fich E.A."/>
            <person name="Conte M."/>
            <person name="Keller H."/>
            <person name="Schneeberger K."/>
            <person name="Schwacke R."/>
            <person name="Ofner I."/>
            <person name="Vrebalov J."/>
            <person name="Xu Y."/>
            <person name="Osorio S."/>
            <person name="Aflitos S.A."/>
            <person name="Schijlen E."/>
            <person name="Jimenez-Gomez J.M."/>
            <person name="Ryngajllo M."/>
            <person name="Kimura S."/>
            <person name="Kumar R."/>
            <person name="Koenig D."/>
            <person name="Headland L.R."/>
            <person name="Maloof J.N."/>
            <person name="Sinha N."/>
            <person name="van Ham R.C."/>
            <person name="Lankhorst R.K."/>
            <person name="Mao L."/>
            <person name="Vogel A."/>
            <person name="Arsova B."/>
            <person name="Panstruga R."/>
            <person name="Fei Z."/>
            <person name="Rose J.K."/>
            <person name="Zamir D."/>
            <person name="Carrari F."/>
            <person name="Giovannoni J.J."/>
            <person name="Weigel D."/>
            <person name="Usadel B."/>
            <person name="Fernie A.R."/>
        </authorList>
    </citation>
    <scope>NUCLEOTIDE SEQUENCE [LARGE SCALE GENOMIC DNA]</scope>
    <source>
        <strain evidence="8">cv. LA0716</strain>
    </source>
</reference>
<dbReference type="PANTHER" id="PTHR31500:SF110">
    <property type="entry name" value="AT-HOOK MOTIF NUCLEAR-LOCALIZED PROTEIN"/>
    <property type="match status" value="1"/>
</dbReference>
<keyword evidence="5" id="KW-0539">Nucleus</keyword>
<dbReference type="SMART" id="SM00384">
    <property type="entry name" value="AT_hook"/>
    <property type="match status" value="2"/>
</dbReference>
<dbReference type="InterPro" id="IPR005175">
    <property type="entry name" value="PPC_dom"/>
</dbReference>
<accession>A0ABM1HDN2</accession>
<comment type="domain">
    <text evidence="5">The PPC domain mediates interactions between AHL proteins.</text>
</comment>
<feature type="compositionally biased region" description="Polar residues" evidence="6">
    <location>
        <begin position="128"/>
        <end position="147"/>
    </location>
</feature>
<keyword evidence="4 5" id="KW-0804">Transcription</keyword>
<dbReference type="Gene3D" id="3.30.1330.80">
    <property type="entry name" value="Hypothetical protein, similar to alpha- acetolactate decarboxylase, domain 2"/>
    <property type="match status" value="1"/>
</dbReference>
<dbReference type="InterPro" id="IPR017956">
    <property type="entry name" value="AT_hook_DNA-bd_motif"/>
</dbReference>
<evidence type="ECO:0000256" key="5">
    <source>
        <dbReference type="RuleBase" id="RU367031"/>
    </source>
</evidence>
<keyword evidence="8" id="KW-1185">Reference proteome</keyword>
<proteinExistence type="predicted"/>